<dbReference type="SUPFAM" id="SSF117396">
    <property type="entry name" value="TM1631-like"/>
    <property type="match status" value="1"/>
</dbReference>
<protein>
    <recommendedName>
        <fullName evidence="3">DUF72 domain-containing protein</fullName>
    </recommendedName>
</protein>
<dbReference type="PANTHER" id="PTHR30348">
    <property type="entry name" value="UNCHARACTERIZED PROTEIN YECE"/>
    <property type="match status" value="1"/>
</dbReference>
<dbReference type="InterPro" id="IPR002763">
    <property type="entry name" value="DUF72"/>
</dbReference>
<dbReference type="EMBL" id="LQMQ01000028">
    <property type="protein sequence ID" value="KUO41109.1"/>
    <property type="molecule type" value="Genomic_DNA"/>
</dbReference>
<dbReference type="AlphaFoldDB" id="A0A147JXC4"/>
<gene>
    <name evidence="1" type="ORF">APZ16_05815</name>
</gene>
<dbReference type="Pfam" id="PF01904">
    <property type="entry name" value="DUF72"/>
    <property type="match status" value="1"/>
</dbReference>
<reference evidence="1 2" key="1">
    <citation type="journal article" date="2016" name="Nat. Microbiol.">
        <title>Genomic inference of the metabolism of cosmopolitan subsurface Archaea, Hadesarchaea.</title>
        <authorList>
            <person name="Baker B.J."/>
            <person name="Saw J.H."/>
            <person name="Lind A.E."/>
            <person name="Lazar C.S."/>
            <person name="Hinrichs K.-U."/>
            <person name="Teske A.P."/>
            <person name="Ettema T.J."/>
        </authorList>
    </citation>
    <scope>NUCLEOTIDE SEQUENCE [LARGE SCALE GENOMIC DNA]</scope>
</reference>
<accession>A0A147JXC4</accession>
<evidence type="ECO:0008006" key="3">
    <source>
        <dbReference type="Google" id="ProtNLM"/>
    </source>
</evidence>
<organism evidence="1 2">
    <name type="scientific">Hadarchaeum yellowstonense</name>
    <dbReference type="NCBI Taxonomy" id="1776334"/>
    <lineage>
        <taxon>Archaea</taxon>
        <taxon>Methanobacteriati</taxon>
        <taxon>Candidatus Hadarchaeota</taxon>
        <taxon>Candidatus Hadarchaeia</taxon>
        <taxon>Candidatus Hadarchaeales</taxon>
        <taxon>Candidatus Hadarchaeaceae</taxon>
        <taxon>Candidatus Hadarchaeum</taxon>
    </lineage>
</organism>
<sequence length="248" mass="29451">MKVGCCGWGFYRGGLKAYSQKFSLVECQQTFYRLPMPSTARKWREEVPESFEITVKAWQAITHLPSSPTWRRSGLKLKPEQEKNYGWLRPTKENLEAWQRTKEICDALNSKICLIQTPPNFKCTRENRDNMERFFDRIDRGGLFLAWEPRGDWVENAGEIKKICRDLDLIHVVDIMRRTPVSDHRIAYTRLHGLNPREYDYRYDYSAEEIRELARRVGELEKSHEEVYVLFNNTAMYKNSVQLMELLE</sequence>
<evidence type="ECO:0000313" key="2">
    <source>
        <dbReference type="Proteomes" id="UP000074294"/>
    </source>
</evidence>
<comment type="caution">
    <text evidence="1">The sequence shown here is derived from an EMBL/GenBank/DDBJ whole genome shotgun (WGS) entry which is preliminary data.</text>
</comment>
<evidence type="ECO:0000313" key="1">
    <source>
        <dbReference type="EMBL" id="KUO41109.1"/>
    </source>
</evidence>
<dbReference type="Gene3D" id="3.20.20.410">
    <property type="entry name" value="Protein of unknown function UPF0759"/>
    <property type="match status" value="1"/>
</dbReference>
<name>A0A147JXC4_HADYE</name>
<dbReference type="PANTHER" id="PTHR30348:SF4">
    <property type="entry name" value="DUF72 DOMAIN-CONTAINING PROTEIN"/>
    <property type="match status" value="1"/>
</dbReference>
<dbReference type="Proteomes" id="UP000074294">
    <property type="component" value="Unassembled WGS sequence"/>
</dbReference>
<dbReference type="STRING" id="1776334.APZ16_05815"/>
<proteinExistence type="predicted"/>
<dbReference type="InterPro" id="IPR036520">
    <property type="entry name" value="UPF0759_sf"/>
</dbReference>